<reference evidence="18" key="1">
    <citation type="submission" date="2025-08" db="UniProtKB">
        <authorList>
            <consortium name="RefSeq"/>
        </authorList>
    </citation>
    <scope>IDENTIFICATION</scope>
</reference>
<keyword evidence="8 16" id="KW-0735">Signal-anchor</keyword>
<dbReference type="Proteomes" id="UP000515150">
    <property type="component" value="Chromosome 1"/>
</dbReference>
<gene>
    <name evidence="18" type="primary">b3gnt2a</name>
</gene>
<evidence type="ECO:0000256" key="4">
    <source>
        <dbReference type="ARBA" id="ARBA00008661"/>
    </source>
</evidence>
<evidence type="ECO:0000256" key="12">
    <source>
        <dbReference type="ARBA" id="ARBA00023180"/>
    </source>
</evidence>
<dbReference type="PANTHER" id="PTHR11214:SF25">
    <property type="entry name" value="N-ACETYLLACTOSAMINIDE BETA-1,3-N-ACETYLGLUCOSAMINYLTRANSFERASE 2"/>
    <property type="match status" value="1"/>
</dbReference>
<evidence type="ECO:0000256" key="9">
    <source>
        <dbReference type="ARBA" id="ARBA00022989"/>
    </source>
</evidence>
<keyword evidence="9 16" id="KW-1133">Transmembrane helix</keyword>
<comment type="cofactor">
    <cofactor evidence="1">
        <name>Mn(2+)</name>
        <dbReference type="ChEBI" id="CHEBI:29035"/>
    </cofactor>
</comment>
<keyword evidence="5 16" id="KW-0328">Glycosyltransferase</keyword>
<evidence type="ECO:0000256" key="3">
    <source>
        <dbReference type="ARBA" id="ARBA00004922"/>
    </source>
</evidence>
<evidence type="ECO:0000256" key="2">
    <source>
        <dbReference type="ARBA" id="ARBA00004323"/>
    </source>
</evidence>
<keyword evidence="13" id="KW-0464">Manganese</keyword>
<dbReference type="PANTHER" id="PTHR11214">
    <property type="entry name" value="BETA-1,3-N-ACETYLGLUCOSAMINYLTRANSFERASE"/>
    <property type="match status" value="1"/>
</dbReference>
<dbReference type="GO" id="GO:0030311">
    <property type="term" value="P:poly-N-acetyllactosamine biosynthetic process"/>
    <property type="evidence" value="ECO:0007669"/>
    <property type="project" value="TreeGrafter"/>
</dbReference>
<evidence type="ECO:0000256" key="8">
    <source>
        <dbReference type="ARBA" id="ARBA00022968"/>
    </source>
</evidence>
<comment type="subcellular location">
    <subcellularLocation>
        <location evidence="2 16">Golgi apparatus membrane</location>
        <topology evidence="2 16">Single-pass type II membrane protein</topology>
    </subcellularLocation>
</comment>
<comment type="catalytic activity">
    <reaction evidence="14">
        <text>a beta-D-galactosyl-(1-&gt;4)-N-acetyl-beta-D-glucosaminyl derivative + UDP-N-acetyl-alpha-D-glucosamine = an N-acetyl-beta-D-glucosaminyl-(1-&gt;3)-beta-D-galactosyl-(1-&gt;4)-N-acetyl-beta-D-glucosaminyl derivative + UDP + H(+)</text>
        <dbReference type="Rhea" id="RHEA:14389"/>
        <dbReference type="ChEBI" id="CHEBI:15378"/>
        <dbReference type="ChEBI" id="CHEBI:57705"/>
        <dbReference type="ChEBI" id="CHEBI:58223"/>
        <dbReference type="ChEBI" id="CHEBI:133507"/>
        <dbReference type="ChEBI" id="CHEBI:134090"/>
        <dbReference type="EC" id="2.4.1.149"/>
    </reaction>
</comment>
<dbReference type="FunFam" id="3.90.550.50:FF:000010">
    <property type="entry name" value="Hexosyltransferase"/>
    <property type="match status" value="1"/>
</dbReference>
<comment type="pathway">
    <text evidence="3">Protein modification; protein glycosylation.</text>
</comment>
<keyword evidence="12" id="KW-0325">Glycoprotein</keyword>
<name>A0A6P7N8Z7_BETSP</name>
<evidence type="ECO:0000256" key="1">
    <source>
        <dbReference type="ARBA" id="ARBA00001936"/>
    </source>
</evidence>
<comment type="subunit">
    <text evidence="15">Interacts with B3GNT8; this interaction greatly increases B3GNT2 catalytic activity, independently of B3GNT8 enzymatic activity.</text>
</comment>
<protein>
    <recommendedName>
        <fullName evidence="16">Hexosyltransferase</fullName>
        <ecNumber evidence="16">2.4.1.-</ecNumber>
    </recommendedName>
</protein>
<evidence type="ECO:0000313" key="18">
    <source>
        <dbReference type="RefSeq" id="XP_029014334.1"/>
    </source>
</evidence>
<evidence type="ECO:0000256" key="10">
    <source>
        <dbReference type="ARBA" id="ARBA00023034"/>
    </source>
</evidence>
<evidence type="ECO:0000256" key="16">
    <source>
        <dbReference type="RuleBase" id="RU363063"/>
    </source>
</evidence>
<evidence type="ECO:0000256" key="5">
    <source>
        <dbReference type="ARBA" id="ARBA00022676"/>
    </source>
</evidence>
<evidence type="ECO:0000256" key="15">
    <source>
        <dbReference type="ARBA" id="ARBA00065824"/>
    </source>
</evidence>
<keyword evidence="7 16" id="KW-0812">Transmembrane</keyword>
<comment type="similarity">
    <text evidence="4 16">Belongs to the glycosyltransferase 31 family.</text>
</comment>
<evidence type="ECO:0000256" key="13">
    <source>
        <dbReference type="ARBA" id="ARBA00023211"/>
    </source>
</evidence>
<dbReference type="GO" id="GO:0008532">
    <property type="term" value="F:N-acetyllactosaminide beta-1,3-N-acetylglucosaminyltransferase activity"/>
    <property type="evidence" value="ECO:0007669"/>
    <property type="project" value="UniProtKB-EC"/>
</dbReference>
<evidence type="ECO:0000256" key="14">
    <source>
        <dbReference type="ARBA" id="ARBA00050470"/>
    </source>
</evidence>
<dbReference type="GO" id="GO:0006493">
    <property type="term" value="P:protein O-linked glycosylation"/>
    <property type="evidence" value="ECO:0007669"/>
    <property type="project" value="TreeGrafter"/>
</dbReference>
<evidence type="ECO:0000313" key="17">
    <source>
        <dbReference type="Proteomes" id="UP000515150"/>
    </source>
</evidence>
<sequence>MPVPRRKTKALCMMLSFNIFVCVLVGISWTLSHDRSGGDKVRIPSQRFWSKPVQSKSFWNREQQRLDFIHNPIVNPGLSLVELPHWMNDSGPADPCQPDHRVPAQIADYNSLPRRFQDFLVHMRCRLYPMRINQPGVCAEQPFLLLAVKSLMPHFDRRQAIRQTWGRAGVLANRSVATVFLLGHTAAEDHFPDLLGMLGHEAALHKDILQWDYRDTFFNLTLKEVLFLDWFSKHCPQAQYILKGDDDVFVNTLRIIGLLDGLSELRAQDFFIGDVISNAGPHRDPKLKYFIPESVFEGQYPAYAGGGGYLYSGALALRLHNASQEVLMFPIDDVYTGMCLRKLGLAPEKHSGFRTFGIEEKYRDAPCIYRSLLLVHSRTPQEMLRIWPWVVLPELDCQ</sequence>
<dbReference type="KEGG" id="bspl:114860139"/>
<proteinExistence type="inferred from homology"/>
<dbReference type="AlphaFoldDB" id="A0A6P7N8Z7"/>
<accession>A0A6P7N8Z7</accession>
<feature type="transmembrane region" description="Helical" evidence="16">
    <location>
        <begin position="12"/>
        <end position="31"/>
    </location>
</feature>
<keyword evidence="11 16" id="KW-0472">Membrane</keyword>
<keyword evidence="6" id="KW-0808">Transferase</keyword>
<evidence type="ECO:0000256" key="7">
    <source>
        <dbReference type="ARBA" id="ARBA00022692"/>
    </source>
</evidence>
<dbReference type="Gene3D" id="3.90.550.50">
    <property type="match status" value="1"/>
</dbReference>
<keyword evidence="10 16" id="KW-0333">Golgi apparatus</keyword>
<dbReference type="EC" id="2.4.1.-" evidence="16"/>
<dbReference type="OrthoDB" id="2139606at2759"/>
<dbReference type="InterPro" id="IPR002659">
    <property type="entry name" value="Glyco_trans_31"/>
</dbReference>
<evidence type="ECO:0000256" key="6">
    <source>
        <dbReference type="ARBA" id="ARBA00022679"/>
    </source>
</evidence>
<dbReference type="Pfam" id="PF01762">
    <property type="entry name" value="Galactosyl_T"/>
    <property type="match status" value="1"/>
</dbReference>
<organism evidence="17 18">
    <name type="scientific">Betta splendens</name>
    <name type="common">Siamese fighting fish</name>
    <dbReference type="NCBI Taxonomy" id="158456"/>
    <lineage>
        <taxon>Eukaryota</taxon>
        <taxon>Metazoa</taxon>
        <taxon>Chordata</taxon>
        <taxon>Craniata</taxon>
        <taxon>Vertebrata</taxon>
        <taxon>Euteleostomi</taxon>
        <taxon>Actinopterygii</taxon>
        <taxon>Neopterygii</taxon>
        <taxon>Teleostei</taxon>
        <taxon>Neoteleostei</taxon>
        <taxon>Acanthomorphata</taxon>
        <taxon>Anabantaria</taxon>
        <taxon>Anabantiformes</taxon>
        <taxon>Anabantoidei</taxon>
        <taxon>Osphronemidae</taxon>
        <taxon>Betta</taxon>
    </lineage>
</organism>
<dbReference type="InParanoid" id="A0A6P7N8Z7"/>
<dbReference type="GeneID" id="114860139"/>
<evidence type="ECO:0000256" key="11">
    <source>
        <dbReference type="ARBA" id="ARBA00023136"/>
    </source>
</evidence>
<dbReference type="RefSeq" id="XP_029014334.1">
    <property type="nucleotide sequence ID" value="XM_029158501.3"/>
</dbReference>
<dbReference type="CTD" id="405766"/>
<keyword evidence="17" id="KW-1185">Reference proteome</keyword>
<dbReference type="GO" id="GO:0000139">
    <property type="term" value="C:Golgi membrane"/>
    <property type="evidence" value="ECO:0007669"/>
    <property type="project" value="UniProtKB-SubCell"/>
</dbReference>